<dbReference type="GeneID" id="20642323"/>
<evidence type="ECO:0000313" key="2">
    <source>
        <dbReference type="EMBL" id="EGZ11948.1"/>
    </source>
</evidence>
<proteinExistence type="predicted"/>
<organism evidence="2 3">
    <name type="scientific">Phytophthora sojae (strain P6497)</name>
    <name type="common">Soybean stem and root rot agent</name>
    <name type="synonym">Phytophthora megasperma f. sp. glycines</name>
    <dbReference type="NCBI Taxonomy" id="1094619"/>
    <lineage>
        <taxon>Eukaryota</taxon>
        <taxon>Sar</taxon>
        <taxon>Stramenopiles</taxon>
        <taxon>Oomycota</taxon>
        <taxon>Peronosporomycetes</taxon>
        <taxon>Peronosporales</taxon>
        <taxon>Peronosporaceae</taxon>
        <taxon>Phytophthora</taxon>
    </lineage>
</organism>
<feature type="compositionally biased region" description="Low complexity" evidence="1">
    <location>
        <begin position="131"/>
        <end position="148"/>
    </location>
</feature>
<feature type="compositionally biased region" description="Polar residues" evidence="1">
    <location>
        <begin position="149"/>
        <end position="161"/>
    </location>
</feature>
<keyword evidence="3" id="KW-1185">Reference proteome</keyword>
<sequence>MPLASQWFSFEIDRLSTSEFAHVGAHAEAAKARSQTDDRSGFAPSRQSAKSCKKAKSTPVTPRTADVASTTIAAGDSRHGLASAEALLSPGASTSAYITGERSTADRSERACSAARNLFEHREPVDQSDQTALHASSDASSTHSTCSSGAPTTVAPLSSDNDGPEAENETESEYFEGGTIEIECDDSCETESDDEVDEADDLLYQMSQNKESVRAMKENGWDYDVSPDPTSSHEYSGLYNGSYGPTRAVLEKAKSPLDLFLFFMPPKLWEVTAQESNR</sequence>
<dbReference type="AlphaFoldDB" id="G4ZY42"/>
<dbReference type="EMBL" id="JH159157">
    <property type="protein sequence ID" value="EGZ11948.1"/>
    <property type="molecule type" value="Genomic_DNA"/>
</dbReference>
<feature type="region of interest" description="Disordered" evidence="1">
    <location>
        <begin position="120"/>
        <end position="178"/>
    </location>
</feature>
<dbReference type="KEGG" id="psoj:PHYSODRAFT_303786"/>
<evidence type="ECO:0000313" key="3">
    <source>
        <dbReference type="Proteomes" id="UP000002640"/>
    </source>
</evidence>
<dbReference type="RefSeq" id="XP_009532281.1">
    <property type="nucleotide sequence ID" value="XM_009533986.1"/>
</dbReference>
<feature type="compositionally biased region" description="Acidic residues" evidence="1">
    <location>
        <begin position="162"/>
        <end position="174"/>
    </location>
</feature>
<protein>
    <recommendedName>
        <fullName evidence="4">PiggyBac transposable element-derived protein domain-containing protein</fullName>
    </recommendedName>
</protein>
<evidence type="ECO:0008006" key="4">
    <source>
        <dbReference type="Google" id="ProtNLM"/>
    </source>
</evidence>
<accession>G4ZY42</accession>
<dbReference type="Proteomes" id="UP000002640">
    <property type="component" value="Unassembled WGS sequence"/>
</dbReference>
<feature type="region of interest" description="Disordered" evidence="1">
    <location>
        <begin position="24"/>
        <end position="66"/>
    </location>
</feature>
<gene>
    <name evidence="2" type="ORF">PHYSODRAFT_303786</name>
</gene>
<name>G4ZY42_PHYSP</name>
<reference evidence="2 3" key="1">
    <citation type="journal article" date="2006" name="Science">
        <title>Phytophthora genome sequences uncover evolutionary origins and mechanisms of pathogenesis.</title>
        <authorList>
            <person name="Tyler B.M."/>
            <person name="Tripathy S."/>
            <person name="Zhang X."/>
            <person name="Dehal P."/>
            <person name="Jiang R.H."/>
            <person name="Aerts A."/>
            <person name="Arredondo F.D."/>
            <person name="Baxter L."/>
            <person name="Bensasson D."/>
            <person name="Beynon J.L."/>
            <person name="Chapman J."/>
            <person name="Damasceno C.M."/>
            <person name="Dorrance A.E."/>
            <person name="Dou D."/>
            <person name="Dickerman A.W."/>
            <person name="Dubchak I.L."/>
            <person name="Garbelotto M."/>
            <person name="Gijzen M."/>
            <person name="Gordon S.G."/>
            <person name="Govers F."/>
            <person name="Grunwald N.J."/>
            <person name="Huang W."/>
            <person name="Ivors K.L."/>
            <person name="Jones R.W."/>
            <person name="Kamoun S."/>
            <person name="Krampis K."/>
            <person name="Lamour K.H."/>
            <person name="Lee M.K."/>
            <person name="McDonald W.H."/>
            <person name="Medina M."/>
            <person name="Meijer H.J."/>
            <person name="Nordberg E.K."/>
            <person name="Maclean D.J."/>
            <person name="Ospina-Giraldo M.D."/>
            <person name="Morris P.F."/>
            <person name="Phuntumart V."/>
            <person name="Putnam N.H."/>
            <person name="Rash S."/>
            <person name="Rose J.K."/>
            <person name="Sakihama Y."/>
            <person name="Salamov A.A."/>
            <person name="Savidor A."/>
            <person name="Scheuring C.F."/>
            <person name="Smith B.M."/>
            <person name="Sobral B.W."/>
            <person name="Terry A."/>
            <person name="Torto-Alalibo T.A."/>
            <person name="Win J."/>
            <person name="Xu Z."/>
            <person name="Zhang H."/>
            <person name="Grigoriev I.V."/>
            <person name="Rokhsar D.S."/>
            <person name="Boore J.L."/>
        </authorList>
    </citation>
    <scope>NUCLEOTIDE SEQUENCE [LARGE SCALE GENOMIC DNA]</scope>
    <source>
        <strain evidence="2 3">P6497</strain>
    </source>
</reference>
<evidence type="ECO:0000256" key="1">
    <source>
        <dbReference type="SAM" id="MobiDB-lite"/>
    </source>
</evidence>
<dbReference type="InParanoid" id="G4ZY42"/>
<feature type="compositionally biased region" description="Basic and acidic residues" evidence="1">
    <location>
        <begin position="28"/>
        <end position="40"/>
    </location>
</feature>